<feature type="compositionally biased region" description="Basic residues" evidence="8">
    <location>
        <begin position="434"/>
        <end position="446"/>
    </location>
</feature>
<sequence length="840" mass="91096">MAEKALEEQLAEAGKRLLKPPSDVNELLSLLEQVEGYLAKVEQSPSQMMLTALEPSKDALVADEFLKHSDMDVKVAVASCISEITRITAPEAPYSDSLMKEIFKVIVASFEDLFDASSRSHLKRVSILETVAKVRSCVVMLDLECDDLIVEMFQHFFKETRDTIPESVFTSMETIMTLVIDESEDFSSQFLSCLLNSVKKERRDVSPVAYKLGEKVISLCASKLRPYLVHEMKSKGMTAEDYSTVVASMCEEASGGVVCDDLNTTGEQVGNENKLSEGTDSDEPPLGAEQESKDGDIDTVAKTPASPSSNGTVQTGKDPSSPKRKPDLSRLPTKASRGTSKRGRKPKPTSPSVDVSENSRIASEHQAAEVPVRKDGTGKETNNSSLPESLAVKGSASLDTEKKGELSSPSQPHHESANAGVQSPNQALPDSGGRPKRGRPPGKKKTPIVNIEADNPATLSETKVSASGDQVEEVTPEAPDNKSKETESTPEVETKKDHSKNRSSVDANDDDTLLSASRSSKKELSMEKKEDRAKRQKGAHSAEKLISRGSSKKKLGSSEKSKALTGGQNQSQETPKVKSKRKRSMAEEEGSEPVLDANIVGSKIEVWWPDDEEYYRGIVASYDSVEKKHKVKYDDGDEEILLLKEEKFNFVTSDDEEQADPSSHNASSERREKKKMKKSPQSLGKPAKVVSRRGSSSTGKQKTDGARSLGRKTKGDDTPKSSGKIKESTPKDTKMKAKDDTAVSKSKEEGSKSGSKSKDESLSGSKSKDESTPRTGLKAKTEISKVGVKSNTNGSSSVKAKTGYLKITRSEDSAKGKSSSVDAQESAGQSGKKRRRKVQS</sequence>
<keyword evidence="6" id="KW-0539">Nucleus</keyword>
<gene>
    <name evidence="9" type="ORF">H6P81_000813</name>
</gene>
<dbReference type="CDD" id="cd20404">
    <property type="entry name" value="Tudor_Agenet_AtEML-like"/>
    <property type="match status" value="1"/>
</dbReference>
<name>A0AAV7F558_ARIFI</name>
<dbReference type="PANTHER" id="PTHR12663:SF3">
    <property type="entry name" value="SISTER CHROMATID COHESION PROTEIN PDS5 HOMOLOG C"/>
    <property type="match status" value="1"/>
</dbReference>
<dbReference type="GO" id="GO:0005634">
    <property type="term" value="C:nucleus"/>
    <property type="evidence" value="ECO:0007669"/>
    <property type="project" value="UniProtKB-SubCell"/>
</dbReference>
<feature type="compositionally biased region" description="Polar residues" evidence="8">
    <location>
        <begin position="789"/>
        <end position="799"/>
    </location>
</feature>
<keyword evidence="3" id="KW-0227">DNA damage</keyword>
<organism evidence="9 10">
    <name type="scientific">Aristolochia fimbriata</name>
    <name type="common">White veined hardy Dutchman's pipe vine</name>
    <dbReference type="NCBI Taxonomy" id="158543"/>
    <lineage>
        <taxon>Eukaryota</taxon>
        <taxon>Viridiplantae</taxon>
        <taxon>Streptophyta</taxon>
        <taxon>Embryophyta</taxon>
        <taxon>Tracheophyta</taxon>
        <taxon>Spermatophyta</taxon>
        <taxon>Magnoliopsida</taxon>
        <taxon>Magnoliidae</taxon>
        <taxon>Piperales</taxon>
        <taxon>Aristolochiaceae</taxon>
        <taxon>Aristolochia</taxon>
    </lineage>
</organism>
<evidence type="ECO:0000313" key="9">
    <source>
        <dbReference type="EMBL" id="KAG9456305.1"/>
    </source>
</evidence>
<dbReference type="AlphaFoldDB" id="A0AAV7F558"/>
<feature type="compositionally biased region" description="Polar residues" evidence="8">
    <location>
        <begin position="262"/>
        <end position="278"/>
    </location>
</feature>
<proteinExistence type="predicted"/>
<keyword evidence="10" id="KW-1185">Reference proteome</keyword>
<dbReference type="GO" id="GO:0000785">
    <property type="term" value="C:chromatin"/>
    <property type="evidence" value="ECO:0007669"/>
    <property type="project" value="TreeGrafter"/>
</dbReference>
<comment type="subcellular location">
    <subcellularLocation>
        <location evidence="1">Nucleus</location>
    </subcellularLocation>
</comment>
<feature type="region of interest" description="Disordered" evidence="8">
    <location>
        <begin position="261"/>
        <end position="596"/>
    </location>
</feature>
<feature type="compositionally biased region" description="Basic and acidic residues" evidence="8">
    <location>
        <begin position="362"/>
        <end position="378"/>
    </location>
</feature>
<dbReference type="GO" id="GO:0051301">
    <property type="term" value="P:cell division"/>
    <property type="evidence" value="ECO:0007669"/>
    <property type="project" value="UniProtKB-KW"/>
</dbReference>
<dbReference type="InterPro" id="IPR016024">
    <property type="entry name" value="ARM-type_fold"/>
</dbReference>
<evidence type="ECO:0000256" key="4">
    <source>
        <dbReference type="ARBA" id="ARBA00022776"/>
    </source>
</evidence>
<feature type="compositionally biased region" description="Polar residues" evidence="8">
    <location>
        <begin position="419"/>
        <end position="428"/>
    </location>
</feature>
<dbReference type="EMBL" id="JAINDJ010000002">
    <property type="protein sequence ID" value="KAG9456305.1"/>
    <property type="molecule type" value="Genomic_DNA"/>
</dbReference>
<feature type="compositionally biased region" description="Polar residues" evidence="8">
    <location>
        <begin position="305"/>
        <end position="318"/>
    </location>
</feature>
<feature type="compositionally biased region" description="Basic and acidic residues" evidence="8">
    <location>
        <begin position="520"/>
        <end position="533"/>
    </location>
</feature>
<comment type="caution">
    <text evidence="9">The sequence shown here is derived from an EMBL/GenBank/DDBJ whole genome shotgun (WGS) entry which is preliminary data.</text>
</comment>
<dbReference type="Pfam" id="PF20168">
    <property type="entry name" value="PDS5"/>
    <property type="match status" value="1"/>
</dbReference>
<feature type="compositionally biased region" description="Basic and acidic residues" evidence="8">
    <location>
        <begin position="479"/>
        <end position="496"/>
    </location>
</feature>
<dbReference type="PANTHER" id="PTHR12663">
    <property type="entry name" value="ANDROGEN INDUCED INHIBITOR OF PROLIFERATION AS3 / PDS5-RELATED"/>
    <property type="match status" value="1"/>
</dbReference>
<feature type="compositionally biased region" description="Basic and acidic residues" evidence="8">
    <location>
        <begin position="713"/>
        <end position="772"/>
    </location>
</feature>
<keyword evidence="2" id="KW-0132">Cell division</keyword>
<feature type="compositionally biased region" description="Basic residues" evidence="8">
    <location>
        <begin position="831"/>
        <end position="840"/>
    </location>
</feature>
<keyword evidence="5" id="KW-0234">DNA repair</keyword>
<dbReference type="SUPFAM" id="SSF48371">
    <property type="entry name" value="ARM repeat"/>
    <property type="match status" value="1"/>
</dbReference>
<feature type="compositionally biased region" description="Polar residues" evidence="8">
    <location>
        <begin position="457"/>
        <end position="468"/>
    </location>
</feature>
<dbReference type="SUPFAM" id="SSF63748">
    <property type="entry name" value="Tudor/PWWP/MBT"/>
    <property type="match status" value="1"/>
</dbReference>
<accession>A0AAV7F558</accession>
<evidence type="ECO:0000313" key="10">
    <source>
        <dbReference type="Proteomes" id="UP000825729"/>
    </source>
</evidence>
<dbReference type="InterPro" id="IPR039776">
    <property type="entry name" value="Pds5"/>
</dbReference>
<evidence type="ECO:0000256" key="1">
    <source>
        <dbReference type="ARBA" id="ARBA00004123"/>
    </source>
</evidence>
<evidence type="ECO:0000256" key="2">
    <source>
        <dbReference type="ARBA" id="ARBA00022618"/>
    </source>
</evidence>
<dbReference type="GO" id="GO:0006281">
    <property type="term" value="P:DNA repair"/>
    <property type="evidence" value="ECO:0007669"/>
    <property type="project" value="UniProtKB-KW"/>
</dbReference>
<feature type="compositionally biased region" description="Polar residues" evidence="8">
    <location>
        <begin position="816"/>
        <end position="829"/>
    </location>
</feature>
<keyword evidence="4" id="KW-0498">Mitosis</keyword>
<evidence type="ECO:0000256" key="8">
    <source>
        <dbReference type="SAM" id="MobiDB-lite"/>
    </source>
</evidence>
<evidence type="ECO:0000256" key="6">
    <source>
        <dbReference type="ARBA" id="ARBA00023242"/>
    </source>
</evidence>
<feature type="region of interest" description="Disordered" evidence="8">
    <location>
        <begin position="650"/>
        <end position="840"/>
    </location>
</feature>
<dbReference type="GO" id="GO:0035825">
    <property type="term" value="P:homologous recombination"/>
    <property type="evidence" value="ECO:0007669"/>
    <property type="project" value="UniProtKB-ARBA"/>
</dbReference>
<keyword evidence="7" id="KW-0131">Cell cycle</keyword>
<evidence type="ECO:0000256" key="7">
    <source>
        <dbReference type="ARBA" id="ARBA00023306"/>
    </source>
</evidence>
<feature type="compositionally biased region" description="Polar residues" evidence="8">
    <location>
        <begin position="350"/>
        <end position="361"/>
    </location>
</feature>
<evidence type="ECO:0008006" key="11">
    <source>
        <dbReference type="Google" id="ProtNLM"/>
    </source>
</evidence>
<reference evidence="9 10" key="1">
    <citation type="submission" date="2021-07" db="EMBL/GenBank/DDBJ databases">
        <title>The Aristolochia fimbriata genome: insights into angiosperm evolution, floral development and chemical biosynthesis.</title>
        <authorList>
            <person name="Jiao Y."/>
        </authorList>
    </citation>
    <scope>NUCLEOTIDE SEQUENCE [LARGE SCALE GENOMIC DNA]</scope>
    <source>
        <strain evidence="9">IBCAS-2021</strain>
        <tissue evidence="9">Leaf</tissue>
    </source>
</reference>
<protein>
    <recommendedName>
        <fullName evidence="11">Tudor domain-containing protein</fullName>
    </recommendedName>
</protein>
<dbReference type="GO" id="GO:0007064">
    <property type="term" value="P:mitotic sister chromatid cohesion"/>
    <property type="evidence" value="ECO:0007669"/>
    <property type="project" value="InterPro"/>
</dbReference>
<evidence type="ECO:0000256" key="5">
    <source>
        <dbReference type="ARBA" id="ARBA00023204"/>
    </source>
</evidence>
<dbReference type="Gene3D" id="2.30.30.140">
    <property type="match status" value="1"/>
</dbReference>
<dbReference type="Proteomes" id="UP000825729">
    <property type="component" value="Unassembled WGS sequence"/>
</dbReference>
<evidence type="ECO:0000256" key="3">
    <source>
        <dbReference type="ARBA" id="ARBA00022763"/>
    </source>
</evidence>